<sequence length="268" mass="29175">MRARKGAAPGHGGVELAYEELGRPDAPGLLILHGLYTRGSSWRPIAERFADRFRVVLPDQRGHGASGKPDGPYDRAAFAADAAALIERLGLGPAVVAGHSMGAITSWMLAHRRPDLVRAFAAVDMHPDTTRTPDQARTRAWVEGWPLPFPSWDAFFGYFGERVGAYLAPSFVRDESDGLVPVFRREHVLACREDWTAHSYEPELLAAARPALLVKGSLSDVTDASLDAVARVLPDCSVATVEDATHYVPAEQPERLADALEPFLARFA</sequence>
<reference evidence="3" key="1">
    <citation type="journal article" date="2019" name="Int. J. Syst. Evol. Microbiol.">
        <title>The Global Catalogue of Microorganisms (GCM) 10K type strain sequencing project: providing services to taxonomists for standard genome sequencing and annotation.</title>
        <authorList>
            <consortium name="The Broad Institute Genomics Platform"/>
            <consortium name="The Broad Institute Genome Sequencing Center for Infectious Disease"/>
            <person name="Wu L."/>
            <person name="Ma J."/>
        </authorList>
    </citation>
    <scope>NUCLEOTIDE SEQUENCE [LARGE SCALE GENOMIC DNA]</scope>
    <source>
        <strain evidence="3">JCM 3369</strain>
    </source>
</reference>
<evidence type="ECO:0000259" key="1">
    <source>
        <dbReference type="Pfam" id="PF12697"/>
    </source>
</evidence>
<keyword evidence="3" id="KW-1185">Reference proteome</keyword>
<dbReference type="InterPro" id="IPR029058">
    <property type="entry name" value="AB_hydrolase_fold"/>
</dbReference>
<evidence type="ECO:0000313" key="2">
    <source>
        <dbReference type="EMBL" id="MFC6885727.1"/>
    </source>
</evidence>
<gene>
    <name evidence="2" type="ORF">ACFQKB_38620</name>
</gene>
<comment type="caution">
    <text evidence="2">The sequence shown here is derived from an EMBL/GenBank/DDBJ whole genome shotgun (WGS) entry which is preliminary data.</text>
</comment>
<dbReference type="PANTHER" id="PTHR43194:SF2">
    <property type="entry name" value="PEROXISOMAL MEMBRANE PROTEIN LPX1"/>
    <property type="match status" value="1"/>
</dbReference>
<protein>
    <submittedName>
        <fullName evidence="2">Alpha/beta fold hydrolase</fullName>
    </submittedName>
</protein>
<dbReference type="InterPro" id="IPR000073">
    <property type="entry name" value="AB_hydrolase_1"/>
</dbReference>
<accession>A0ABW2CV72</accession>
<dbReference type="EMBL" id="JBHSXS010000042">
    <property type="protein sequence ID" value="MFC6885727.1"/>
    <property type="molecule type" value="Genomic_DNA"/>
</dbReference>
<dbReference type="RefSeq" id="WP_160825450.1">
    <property type="nucleotide sequence ID" value="NZ_JBHSXE010000001.1"/>
</dbReference>
<proteinExistence type="predicted"/>
<name>A0ABW2CV72_9ACTN</name>
<keyword evidence="2" id="KW-0378">Hydrolase</keyword>
<dbReference type="InterPro" id="IPR050228">
    <property type="entry name" value="Carboxylesterase_BioH"/>
</dbReference>
<dbReference type="Gene3D" id="3.40.50.1820">
    <property type="entry name" value="alpha/beta hydrolase"/>
    <property type="match status" value="1"/>
</dbReference>
<organism evidence="2 3">
    <name type="scientific">Actinomadura yumaensis</name>
    <dbReference type="NCBI Taxonomy" id="111807"/>
    <lineage>
        <taxon>Bacteria</taxon>
        <taxon>Bacillati</taxon>
        <taxon>Actinomycetota</taxon>
        <taxon>Actinomycetes</taxon>
        <taxon>Streptosporangiales</taxon>
        <taxon>Thermomonosporaceae</taxon>
        <taxon>Actinomadura</taxon>
    </lineage>
</organism>
<dbReference type="Pfam" id="PF12697">
    <property type="entry name" value="Abhydrolase_6"/>
    <property type="match status" value="1"/>
</dbReference>
<dbReference type="GO" id="GO:0016787">
    <property type="term" value="F:hydrolase activity"/>
    <property type="evidence" value="ECO:0007669"/>
    <property type="project" value="UniProtKB-KW"/>
</dbReference>
<evidence type="ECO:0000313" key="3">
    <source>
        <dbReference type="Proteomes" id="UP001596380"/>
    </source>
</evidence>
<dbReference type="PANTHER" id="PTHR43194">
    <property type="entry name" value="HYDROLASE ALPHA/BETA FOLD FAMILY"/>
    <property type="match status" value="1"/>
</dbReference>
<feature type="domain" description="AB hydrolase-1" evidence="1">
    <location>
        <begin position="29"/>
        <end position="259"/>
    </location>
</feature>
<dbReference type="SUPFAM" id="SSF53474">
    <property type="entry name" value="alpha/beta-Hydrolases"/>
    <property type="match status" value="1"/>
</dbReference>
<dbReference type="Proteomes" id="UP001596380">
    <property type="component" value="Unassembled WGS sequence"/>
</dbReference>